<dbReference type="GO" id="GO:0003824">
    <property type="term" value="F:catalytic activity"/>
    <property type="evidence" value="ECO:0007669"/>
    <property type="project" value="InterPro"/>
</dbReference>
<sequence length="331" mass="38319">MEPLHRYFSILNGSALPMFMLARCVPIGVELSAPTERLWEEHDRALGKLHGLMREEHIEEASPSLLDLKCELARRMLEACEFCERKCRVNRHTRMGWCRVGDVSYVSSEFLHMGEEWELVPSHTIFFCGCTFECVYCQNWEISQYPEAGVPASPSKLAERIHTRHMQGSKNVNFVTPTPHVHTVLETLLHLDVPVPVVWNSNMYHSTAAGKLLEGVVDVYLGDLKYGSDACAKRLSHVERYWEVVSRNFVHASRMGELLIRHLVLPSHVECCTRPIVEWVGEHLPHALFNLMFQYRPEYRAREHPDIARGLSQEEMERALLLAERLKWLHR</sequence>
<dbReference type="InterPro" id="IPR058240">
    <property type="entry name" value="rSAM_sf"/>
</dbReference>
<dbReference type="InterPro" id="IPR007197">
    <property type="entry name" value="rSAM"/>
</dbReference>
<organism evidence="6 7">
    <name type="scientific">Methermicoccus shengliensis</name>
    <dbReference type="NCBI Taxonomy" id="660064"/>
    <lineage>
        <taxon>Archaea</taxon>
        <taxon>Methanobacteriati</taxon>
        <taxon>Methanobacteriota</taxon>
        <taxon>Stenosarchaea group</taxon>
        <taxon>Methanomicrobia</taxon>
        <taxon>Methanosarcinales</taxon>
        <taxon>Methermicoccaceae</taxon>
        <taxon>Methermicoccus</taxon>
    </lineage>
</organism>
<keyword evidence="2" id="KW-0479">Metal-binding</keyword>
<evidence type="ECO:0000256" key="1">
    <source>
        <dbReference type="ARBA" id="ARBA00022691"/>
    </source>
</evidence>
<name>A0A832VNK1_9EURY</name>
<dbReference type="GO" id="GO:0051536">
    <property type="term" value="F:iron-sulfur cluster binding"/>
    <property type="evidence" value="ECO:0007669"/>
    <property type="project" value="UniProtKB-KW"/>
</dbReference>
<dbReference type="RefSeq" id="WP_042686851.1">
    <property type="nucleotide sequence ID" value="NZ_DUIH01000023.1"/>
</dbReference>
<dbReference type="PANTHER" id="PTHR43075">
    <property type="entry name" value="FORMATE LYASE ACTIVATING ENZYME, PUTATIVE (AFU_ORTHOLOGUE AFUA_2G15630)-RELATED"/>
    <property type="match status" value="1"/>
</dbReference>
<evidence type="ECO:0000313" key="7">
    <source>
        <dbReference type="Proteomes" id="UP000600363"/>
    </source>
</evidence>
<protein>
    <submittedName>
        <fullName evidence="6">Radical SAM protein</fullName>
    </submittedName>
</protein>
<dbReference type="Gene3D" id="3.20.20.70">
    <property type="entry name" value="Aldolase class I"/>
    <property type="match status" value="1"/>
</dbReference>
<dbReference type="Pfam" id="PF04055">
    <property type="entry name" value="Radical_SAM"/>
    <property type="match status" value="1"/>
</dbReference>
<proteinExistence type="predicted"/>
<dbReference type="SFLD" id="SFLDG01099">
    <property type="entry name" value="Uncharacterised_Radical_SAM_Su"/>
    <property type="match status" value="1"/>
</dbReference>
<evidence type="ECO:0000313" key="6">
    <source>
        <dbReference type="EMBL" id="HIH70381.1"/>
    </source>
</evidence>
<dbReference type="InterPro" id="IPR040085">
    <property type="entry name" value="MJ0674-like"/>
</dbReference>
<dbReference type="Proteomes" id="UP000600363">
    <property type="component" value="Unassembled WGS sequence"/>
</dbReference>
<evidence type="ECO:0000256" key="2">
    <source>
        <dbReference type="ARBA" id="ARBA00022723"/>
    </source>
</evidence>
<evidence type="ECO:0000256" key="3">
    <source>
        <dbReference type="ARBA" id="ARBA00023004"/>
    </source>
</evidence>
<dbReference type="SUPFAM" id="SSF102114">
    <property type="entry name" value="Radical SAM enzymes"/>
    <property type="match status" value="1"/>
</dbReference>
<dbReference type="SFLD" id="SFLDS00029">
    <property type="entry name" value="Radical_SAM"/>
    <property type="match status" value="1"/>
</dbReference>
<reference evidence="6" key="1">
    <citation type="journal article" date="2020" name="bioRxiv">
        <title>A rank-normalized archaeal taxonomy based on genome phylogeny resolves widespread incomplete and uneven classifications.</title>
        <authorList>
            <person name="Rinke C."/>
            <person name="Chuvochina M."/>
            <person name="Mussig A.J."/>
            <person name="Chaumeil P.-A."/>
            <person name="Waite D.W."/>
            <person name="Whitman W.B."/>
            <person name="Parks D.H."/>
            <person name="Hugenholtz P."/>
        </authorList>
    </citation>
    <scope>NUCLEOTIDE SEQUENCE</scope>
    <source>
        <strain evidence="6">UBA12518</strain>
    </source>
</reference>
<accession>A0A832VNK1</accession>
<evidence type="ECO:0000256" key="4">
    <source>
        <dbReference type="ARBA" id="ARBA00023014"/>
    </source>
</evidence>
<dbReference type="PANTHER" id="PTHR43075:SF1">
    <property type="entry name" value="FORMATE LYASE ACTIVATING ENZYME, PUTATIVE (AFU_ORTHOLOGUE AFUA_2G15630)-RELATED"/>
    <property type="match status" value="1"/>
</dbReference>
<keyword evidence="1" id="KW-0949">S-adenosyl-L-methionine</keyword>
<evidence type="ECO:0000259" key="5">
    <source>
        <dbReference type="Pfam" id="PF04055"/>
    </source>
</evidence>
<feature type="domain" description="Radical SAM core" evidence="5">
    <location>
        <begin position="125"/>
        <end position="271"/>
    </location>
</feature>
<dbReference type="EMBL" id="DUIH01000023">
    <property type="protein sequence ID" value="HIH70381.1"/>
    <property type="molecule type" value="Genomic_DNA"/>
</dbReference>
<keyword evidence="3" id="KW-0408">Iron</keyword>
<keyword evidence="4" id="KW-0411">Iron-sulfur</keyword>
<dbReference type="AlphaFoldDB" id="A0A832VNK1"/>
<dbReference type="InterPro" id="IPR013785">
    <property type="entry name" value="Aldolase_TIM"/>
</dbReference>
<gene>
    <name evidence="6" type="ORF">HA299_07240</name>
</gene>
<dbReference type="GO" id="GO:0046872">
    <property type="term" value="F:metal ion binding"/>
    <property type="evidence" value="ECO:0007669"/>
    <property type="project" value="UniProtKB-KW"/>
</dbReference>
<comment type="caution">
    <text evidence="6">The sequence shown here is derived from an EMBL/GenBank/DDBJ whole genome shotgun (WGS) entry which is preliminary data.</text>
</comment>